<dbReference type="InterPro" id="IPR011600">
    <property type="entry name" value="Pept_C14_caspase"/>
</dbReference>
<dbReference type="InterPro" id="IPR029030">
    <property type="entry name" value="Caspase-like_dom_sf"/>
</dbReference>
<feature type="domain" description="Peptidase C14 caspase" evidence="1">
    <location>
        <begin position="41"/>
        <end position="313"/>
    </location>
</feature>
<dbReference type="PANTHER" id="PTHR48104:SF30">
    <property type="entry name" value="METACASPASE-1"/>
    <property type="match status" value="1"/>
</dbReference>
<dbReference type="RefSeq" id="WP_105219627.1">
    <property type="nucleotide sequence ID" value="NZ_CAWNSU010000042.1"/>
</dbReference>
<dbReference type="Gene3D" id="3.40.50.1460">
    <property type="match status" value="1"/>
</dbReference>
<dbReference type="PANTHER" id="PTHR48104">
    <property type="entry name" value="METACASPASE-4"/>
    <property type="match status" value="1"/>
</dbReference>
<organism evidence="2 3">
    <name type="scientific">Gloeocapsopsis dulcis AAB1 = 1H9</name>
    <dbReference type="NCBI Taxonomy" id="1433147"/>
    <lineage>
        <taxon>Bacteria</taxon>
        <taxon>Bacillati</taxon>
        <taxon>Cyanobacteriota</taxon>
        <taxon>Cyanophyceae</taxon>
        <taxon>Oscillatoriophycideae</taxon>
        <taxon>Chroococcales</taxon>
        <taxon>Chroococcaceae</taxon>
        <taxon>Gloeocapsopsis</taxon>
        <taxon>Gloeocapsopsis dulcis</taxon>
    </lineage>
</organism>
<evidence type="ECO:0000313" key="3">
    <source>
        <dbReference type="Proteomes" id="UP000441797"/>
    </source>
</evidence>
<dbReference type="OrthoDB" id="505527at2"/>
<dbReference type="GO" id="GO:0006508">
    <property type="term" value="P:proteolysis"/>
    <property type="evidence" value="ECO:0007669"/>
    <property type="project" value="InterPro"/>
</dbReference>
<gene>
    <name evidence="2" type="ORF">BWI75_23605</name>
</gene>
<dbReference type="EMBL" id="NAPY01000066">
    <property type="protein sequence ID" value="MUL39200.1"/>
    <property type="molecule type" value="Genomic_DNA"/>
</dbReference>
<name>A0A6N8G1B4_9CHRO</name>
<dbReference type="GO" id="GO:0004197">
    <property type="term" value="F:cysteine-type endopeptidase activity"/>
    <property type="evidence" value="ECO:0007669"/>
    <property type="project" value="InterPro"/>
</dbReference>
<evidence type="ECO:0000313" key="2">
    <source>
        <dbReference type="EMBL" id="MUL39200.1"/>
    </source>
</evidence>
<evidence type="ECO:0000259" key="1">
    <source>
        <dbReference type="Pfam" id="PF00656"/>
    </source>
</evidence>
<dbReference type="PIRSF" id="PIRSF007398">
    <property type="entry name" value="Sll0148_caspase"/>
    <property type="match status" value="1"/>
</dbReference>
<dbReference type="InterPro" id="IPR011189">
    <property type="entry name" value="UCP_caspase_lke"/>
</dbReference>
<dbReference type="Proteomes" id="UP000441797">
    <property type="component" value="Unassembled WGS sequence"/>
</dbReference>
<dbReference type="InterPro" id="IPR050452">
    <property type="entry name" value="Metacaspase"/>
</dbReference>
<dbReference type="GO" id="GO:0005737">
    <property type="term" value="C:cytoplasm"/>
    <property type="evidence" value="ECO:0007669"/>
    <property type="project" value="TreeGrafter"/>
</dbReference>
<dbReference type="SUPFAM" id="SSF52129">
    <property type="entry name" value="Caspase-like"/>
    <property type="match status" value="1"/>
</dbReference>
<comment type="caution">
    <text evidence="2">The sequence shown here is derived from an EMBL/GenBank/DDBJ whole genome shotgun (WGS) entry which is preliminary data.</text>
</comment>
<keyword evidence="3" id="KW-1185">Reference proteome</keyword>
<protein>
    <recommendedName>
        <fullName evidence="1">Peptidase C14 caspase domain-containing protein</fullName>
    </recommendedName>
</protein>
<reference evidence="2 3" key="1">
    <citation type="journal article" date="2019" name="Front. Microbiol.">
        <title>Genomic Features for Desiccation Tolerance and Sugar Biosynthesis in the Extremophile Gloeocapsopsis sp. UTEX B3054.</title>
        <authorList>
            <person name="Urrejola C."/>
            <person name="Alcorta J."/>
            <person name="Salas L."/>
            <person name="Vasquez M."/>
            <person name="Polz M.F."/>
            <person name="Vicuna R."/>
            <person name="Diez B."/>
        </authorList>
    </citation>
    <scope>NUCLEOTIDE SEQUENCE [LARGE SCALE GENOMIC DNA]</scope>
    <source>
        <strain evidence="2 3">1H9</strain>
    </source>
</reference>
<dbReference type="AlphaFoldDB" id="A0A6N8G1B4"/>
<dbReference type="Pfam" id="PF00656">
    <property type="entry name" value="Peptidase_C14"/>
    <property type="match status" value="1"/>
</dbReference>
<sequence>MKRRDFLKAAGGIVAALGISELDLFRLSDRYGSAIAQSTPRKLALLIGINEYSSMPLNGCLTDVELQKELLIHRFGFQAADIVTLSNQQATRQQIEAAFLQHLIEQAQPGDVVVFHYSGYGRCIELSEQQAKQQSVAISPLAINSLVSIDSGIGSSEVPIVNDLLEETLWLMLRSLQTENVTTILDTSFYNRMTTAGVPGNLKFRSYSKIRQGQINPLELELQQQLINQIAPHKLLVPPHAALNLPGLFMTASRPDQPATEAQWSGFSAGVFTYALTQSLWEATPATTIHVSLSKASGVVEQIVGQQQPQLCGQKSQAQATAPHFVPDINVSADGVVIAVEDDGKTSELWLAGLQPMLLQYYGVNSRFKVVNSLIGSADSATQKQAQLQMRSRTGLTAKALLIAETESNTLQPGQLVQEAIRVVPRNINLNIALDPGLERIERVDATSAFSTVSIVTLVTAGEQPADYLFGRVQEKTSETQSTTTSRYGLFTLAQELIPNTAGEAGEAVKVAVQRLIPKLQTLLAAKLWRLTSNESSELNVKATLEVVSAQKQVIIQRETHHSQAKEGKTATGATPSITTASGIPSLPIGSRIKYKISNYGDRPVYLLLVGLDSSKNAIVLFPGKVIAASDSIETAPGSQNIIIAPGATLAIPQTEIDFEWILHGPPAVCETQIIFSSNKFTHTLAALDASREDLRSEEYISVLSNPLEIAQALLRDLQTASAIAPETIGAATDTYALDVNTWASFNFIYQVV</sequence>
<proteinExistence type="predicted"/>
<accession>A0A6N8G1B4</accession>